<organism evidence="9 10">
    <name type="scientific">Dufourea novaeangliae</name>
    <name type="common">Sweat bee</name>
    <dbReference type="NCBI Taxonomy" id="178035"/>
    <lineage>
        <taxon>Eukaryota</taxon>
        <taxon>Metazoa</taxon>
        <taxon>Ecdysozoa</taxon>
        <taxon>Arthropoda</taxon>
        <taxon>Hexapoda</taxon>
        <taxon>Insecta</taxon>
        <taxon>Pterygota</taxon>
        <taxon>Neoptera</taxon>
        <taxon>Endopterygota</taxon>
        <taxon>Hymenoptera</taxon>
        <taxon>Apocrita</taxon>
        <taxon>Aculeata</taxon>
        <taxon>Apoidea</taxon>
        <taxon>Anthophila</taxon>
        <taxon>Halictidae</taxon>
        <taxon>Rophitinae</taxon>
        <taxon>Dufourea</taxon>
    </lineage>
</organism>
<evidence type="ECO:0000256" key="6">
    <source>
        <dbReference type="ARBA" id="ARBA00081214"/>
    </source>
</evidence>
<evidence type="ECO:0000259" key="7">
    <source>
        <dbReference type="Pfam" id="PF22964"/>
    </source>
</evidence>
<dbReference type="Gene3D" id="3.80.10.10">
    <property type="entry name" value="Ribonuclease Inhibitor"/>
    <property type="match status" value="1"/>
</dbReference>
<evidence type="ECO:0000259" key="8">
    <source>
        <dbReference type="Pfam" id="PF25013"/>
    </source>
</evidence>
<keyword evidence="10" id="KW-1185">Reference proteome</keyword>
<evidence type="ECO:0000256" key="5">
    <source>
        <dbReference type="ARBA" id="ARBA00067612"/>
    </source>
</evidence>
<dbReference type="PANTHER" id="PTHR12904:SF23">
    <property type="entry name" value="PROTEIN ZER-1 HOMOLOG"/>
    <property type="match status" value="1"/>
</dbReference>
<accession>A0A154PPX7</accession>
<dbReference type="Proteomes" id="UP000076502">
    <property type="component" value="Unassembled WGS sequence"/>
</dbReference>
<keyword evidence="2" id="KW-0433">Leucine-rich repeat</keyword>
<comment type="similarity">
    <text evidence="1">Belongs to the zyg-11 family.</text>
</comment>
<keyword evidence="3" id="KW-0677">Repeat</keyword>
<evidence type="ECO:0000256" key="1">
    <source>
        <dbReference type="ARBA" id="ARBA00009420"/>
    </source>
</evidence>
<gene>
    <name evidence="9" type="ORF">WN55_06302</name>
</gene>
<evidence type="ECO:0000256" key="4">
    <source>
        <dbReference type="ARBA" id="ARBA00022786"/>
    </source>
</evidence>
<name>A0A154PPX7_DUFNO</name>
<evidence type="ECO:0000256" key="3">
    <source>
        <dbReference type="ARBA" id="ARBA00022737"/>
    </source>
</evidence>
<dbReference type="InterPro" id="IPR016024">
    <property type="entry name" value="ARM-type_fold"/>
</dbReference>
<dbReference type="Pfam" id="PF25013">
    <property type="entry name" value="LRR_Zer-1"/>
    <property type="match status" value="1"/>
</dbReference>
<dbReference type="SUPFAM" id="SSF48371">
    <property type="entry name" value="ARM repeat"/>
    <property type="match status" value="1"/>
</dbReference>
<dbReference type="InterPro" id="IPR051341">
    <property type="entry name" value="Zyg-11_UBL_adapter"/>
</dbReference>
<protein>
    <recommendedName>
        <fullName evidence="5">Protein zer-1 homolog</fullName>
    </recommendedName>
    <alternativeName>
        <fullName evidence="6">Zyg-11 homolog B-like protein</fullName>
    </alternativeName>
</protein>
<dbReference type="InterPro" id="IPR011989">
    <property type="entry name" value="ARM-like"/>
</dbReference>
<dbReference type="InterPro" id="IPR055142">
    <property type="entry name" value="ZER1-like_C"/>
</dbReference>
<dbReference type="GO" id="GO:0031462">
    <property type="term" value="C:Cul2-RING ubiquitin ligase complex"/>
    <property type="evidence" value="ECO:0007669"/>
    <property type="project" value="TreeGrafter"/>
</dbReference>
<dbReference type="OrthoDB" id="5783533at2759"/>
<dbReference type="InterPro" id="IPR032675">
    <property type="entry name" value="LRR_dom_sf"/>
</dbReference>
<keyword evidence="4" id="KW-0833">Ubl conjugation pathway</keyword>
<evidence type="ECO:0000313" key="10">
    <source>
        <dbReference type="Proteomes" id="UP000076502"/>
    </source>
</evidence>
<dbReference type="EMBL" id="KQ435026">
    <property type="protein sequence ID" value="KZC13951.1"/>
    <property type="molecule type" value="Genomic_DNA"/>
</dbReference>
<feature type="domain" description="Protein zer-1 homolog-like C-terminal" evidence="7">
    <location>
        <begin position="410"/>
        <end position="765"/>
    </location>
</feature>
<dbReference type="AlphaFoldDB" id="A0A154PPX7"/>
<reference evidence="9 10" key="1">
    <citation type="submission" date="2015-07" db="EMBL/GenBank/DDBJ databases">
        <title>The genome of Dufourea novaeangliae.</title>
        <authorList>
            <person name="Pan H."/>
            <person name="Kapheim K."/>
        </authorList>
    </citation>
    <scope>NUCLEOTIDE SEQUENCE [LARGE SCALE GENOMIC DNA]</scope>
    <source>
        <strain evidence="9">0120121106</strain>
        <tissue evidence="9">Whole body</tissue>
    </source>
</reference>
<dbReference type="STRING" id="178035.A0A154PPX7"/>
<feature type="domain" description="Zer-1-like leucine-rich repeats region" evidence="8">
    <location>
        <begin position="190"/>
        <end position="342"/>
    </location>
</feature>
<dbReference type="Pfam" id="PF22964">
    <property type="entry name" value="ZER1-like_2nd"/>
    <property type="match status" value="1"/>
</dbReference>
<dbReference type="FunFam" id="1.25.10.10:FF:000111">
    <property type="entry name" value="Protein zer-1 homolog"/>
    <property type="match status" value="1"/>
</dbReference>
<dbReference type="SUPFAM" id="SSF52058">
    <property type="entry name" value="L domain-like"/>
    <property type="match status" value="1"/>
</dbReference>
<dbReference type="Gene3D" id="1.25.10.10">
    <property type="entry name" value="Leucine-rich Repeat Variant"/>
    <property type="match status" value="2"/>
</dbReference>
<evidence type="ECO:0000256" key="2">
    <source>
        <dbReference type="ARBA" id="ARBA00022614"/>
    </source>
</evidence>
<dbReference type="InterPro" id="IPR056845">
    <property type="entry name" value="LRR_Zer-1"/>
</dbReference>
<dbReference type="PANTHER" id="PTHR12904">
    <property type="match status" value="1"/>
</dbReference>
<sequence length="775" mass="88723">MADIEDLFRLDQFVGSETLAELCFKVICKDLDIISEKNELGKEVALRSLLTGLVLPSEICDKLIEYVLRSDTIEFHDEFFHVFRDTSRTKLKRVKVVRSNMANYSAKILTSHKLVELELTDCVNVTEATIEYINANADNLQSLTCRGIHSSLIPARLTEYQKRGYVFKIPNLRSLTLEYVRIRTPEYNLLLAGMTNLTHLDLSNNFHIGNFEFFSSVPNLISLVLHNVKINFQVPAFLDNLCCLKNLRHLDISQFNHGHGVFGHPNIILSDIVKGLPHLTSLDISGTNLAGVQVGDNGRQGKTLKRPCFHDADCANTSEHCDIPGLASRVDRPLQFLGLYGTEYEACRRRNIPAKLIAGDANEDQILVAAHVCMNSKPGFLQKILNDLYHVYRYENFHRMDQALCAILEAMEKHPLHKYVQIAGSATLFYVVKMKEKGEIEPRLKERIIRTLLTGMSNFKDEETMMRNGCLTLNQFRIPQDVMSNYEALVKLLLYSAKHAEQEGYVQRIGIFLLNSLACQVTGREKRLLGNLGCIKTMLELIEYRVEFDIFDDVLEVAWSTMWNMTDETPINCERFFDENGMEFFHKCVKKYRHKEELLKNMMGLLGNVAEVQHLRAHLVQQQYIKLFANLLHSDSEGIEIPYNAAGILAHIASDGVEAWTVKRPSRNEVLELMVKASEQWDMFSERNINYRSFLPLLRLLDVYHTPQCQHWAVWALANLTTVYPHKYCILVIEEGGIEKLNTLMSDPRPYERIKALAHFVVVNCCHYSSNSVVL</sequence>
<proteinExistence type="inferred from homology"/>
<evidence type="ECO:0000313" key="9">
    <source>
        <dbReference type="EMBL" id="KZC13951.1"/>
    </source>
</evidence>